<organism evidence="3 4">
    <name type="scientific">Shuttleworthella satelles DSM 14600</name>
    <dbReference type="NCBI Taxonomy" id="626523"/>
    <lineage>
        <taxon>Bacteria</taxon>
        <taxon>Bacillati</taxon>
        <taxon>Bacillota</taxon>
        <taxon>Clostridia</taxon>
        <taxon>Lachnospirales</taxon>
        <taxon>Lachnospiraceae</taxon>
        <taxon>Shuttleworthella</taxon>
    </lineage>
</organism>
<reference evidence="3" key="1">
    <citation type="submission" date="2009-04" db="EMBL/GenBank/DDBJ databases">
        <authorList>
            <person name="Weinstock G."/>
            <person name="Sodergren E."/>
            <person name="Clifton S."/>
            <person name="Fulton L."/>
            <person name="Fulton B."/>
            <person name="Courtney L."/>
            <person name="Fronick C."/>
            <person name="Harrison M."/>
            <person name="Strong C."/>
            <person name="Farmer C."/>
            <person name="Delahaunty K."/>
            <person name="Markovic C."/>
            <person name="Hall O."/>
            <person name="Minx P."/>
            <person name="Tomlinson C."/>
            <person name="Mitreva M."/>
            <person name="Nelson J."/>
            <person name="Hou S."/>
            <person name="Wollam A."/>
            <person name="Pepin K.H."/>
            <person name="Johnson M."/>
            <person name="Bhonagiri V."/>
            <person name="Nash W.E."/>
            <person name="Warren W."/>
            <person name="Chinwalla A."/>
            <person name="Mardis E.R."/>
            <person name="Wilson R.K."/>
        </authorList>
    </citation>
    <scope>NUCLEOTIDE SEQUENCE [LARGE SCALE GENOMIC DNA]</scope>
    <source>
        <strain evidence="3">DSM 14600</strain>
    </source>
</reference>
<comment type="caution">
    <text evidence="3">The sequence shown here is derived from an EMBL/GenBank/DDBJ whole genome shotgun (WGS) entry which is preliminary data.</text>
</comment>
<accession>C4GAR9</accession>
<dbReference type="InterPro" id="IPR046764">
    <property type="entry name" value="L_lac_phage_MSP_N"/>
</dbReference>
<dbReference type="HOGENOM" id="CLU_099000_0_0_9"/>
<dbReference type="NCBIfam" id="TIGR01603">
    <property type="entry name" value="maj_tail_phi13"/>
    <property type="match status" value="1"/>
</dbReference>
<dbReference type="InterPro" id="IPR006490">
    <property type="entry name" value="Maj_tail_phi13"/>
</dbReference>
<evidence type="ECO:0000256" key="1">
    <source>
        <dbReference type="SAM" id="MobiDB-lite"/>
    </source>
</evidence>
<dbReference type="Proteomes" id="UP000003494">
    <property type="component" value="Unassembled WGS sequence"/>
</dbReference>
<sequence>MGTEKNKVTYGLRNVIVWPITSTSDDGVPTYGEKFKIPGAVNLALKAEGSTDSFYADNATYVSTVTNNGYSGDLTIADVPEDFRVKILKEIKDKNGVIFESSEAKPAEFAMACEFEGDINQRRHVFYRCLATRPDISSETIEEKKKYNEAKLSFSAKPRLDTRIVKASAEQGDAGYNSLYGEKPYEKDSTVTPGH</sequence>
<proteinExistence type="predicted"/>
<dbReference type="STRING" id="626523.GCWU000342_01020"/>
<evidence type="ECO:0000313" key="3">
    <source>
        <dbReference type="EMBL" id="EEP28212.1"/>
    </source>
</evidence>
<feature type="domain" description="Phage tail tube protein N-terminal" evidence="2">
    <location>
        <begin position="5"/>
        <end position="98"/>
    </location>
</feature>
<protein>
    <submittedName>
        <fullName evidence="3">Phage major tail protein, phi13 family</fullName>
    </submittedName>
</protein>
<gene>
    <name evidence="3" type="ORF">GCWU000342_01020</name>
</gene>
<evidence type="ECO:0000259" key="2">
    <source>
        <dbReference type="Pfam" id="PF06488"/>
    </source>
</evidence>
<name>C4GAR9_9FIRM</name>
<dbReference type="EMBL" id="ACIP02000002">
    <property type="protein sequence ID" value="EEP28212.1"/>
    <property type="molecule type" value="Genomic_DNA"/>
</dbReference>
<dbReference type="RefSeq" id="WP_006906031.1">
    <property type="nucleotide sequence ID" value="NZ_GG665866.1"/>
</dbReference>
<dbReference type="eggNOG" id="ENOG502Z7JU">
    <property type="taxonomic scope" value="Bacteria"/>
</dbReference>
<keyword evidence="4" id="KW-1185">Reference proteome</keyword>
<feature type="region of interest" description="Disordered" evidence="1">
    <location>
        <begin position="174"/>
        <end position="195"/>
    </location>
</feature>
<dbReference type="AlphaFoldDB" id="C4GAR9"/>
<evidence type="ECO:0000313" key="4">
    <source>
        <dbReference type="Proteomes" id="UP000003494"/>
    </source>
</evidence>
<dbReference type="Pfam" id="PF06488">
    <property type="entry name" value="L_lac_phage_MSP"/>
    <property type="match status" value="1"/>
</dbReference>